<evidence type="ECO:0000313" key="1">
    <source>
        <dbReference type="EMBL" id="KAJ9114447.1"/>
    </source>
</evidence>
<organism evidence="1 2">
    <name type="scientific">Naganishia adeliensis</name>
    <dbReference type="NCBI Taxonomy" id="92952"/>
    <lineage>
        <taxon>Eukaryota</taxon>
        <taxon>Fungi</taxon>
        <taxon>Dikarya</taxon>
        <taxon>Basidiomycota</taxon>
        <taxon>Agaricomycotina</taxon>
        <taxon>Tremellomycetes</taxon>
        <taxon>Filobasidiales</taxon>
        <taxon>Filobasidiaceae</taxon>
        <taxon>Naganishia</taxon>
    </lineage>
</organism>
<dbReference type="EMBL" id="JASBWS010000009">
    <property type="protein sequence ID" value="KAJ9114447.1"/>
    <property type="molecule type" value="Genomic_DNA"/>
</dbReference>
<gene>
    <name evidence="1" type="primary">CYS17</name>
    <name evidence="1" type="ORF">QFC20_001590</name>
</gene>
<comment type="caution">
    <text evidence="1">The sequence shown here is derived from an EMBL/GenBank/DDBJ whole genome shotgun (WGS) entry which is preliminary data.</text>
</comment>
<accession>A0ACC2WTS6</accession>
<evidence type="ECO:0000313" key="2">
    <source>
        <dbReference type="Proteomes" id="UP001230649"/>
    </source>
</evidence>
<name>A0ACC2WTS6_9TREE</name>
<protein>
    <submittedName>
        <fullName evidence="1">Cysteine synthase 1</fullName>
    </submittedName>
</protein>
<dbReference type="Proteomes" id="UP001230649">
    <property type="component" value="Unassembled WGS sequence"/>
</dbReference>
<keyword evidence="2" id="KW-1185">Reference proteome</keyword>
<proteinExistence type="predicted"/>
<sequence>MLKSALRPIAHGLAARATVRSMASTTHAVPGLSIGGSEVHGFVGAIGNTPLIRLAKLSEETGCNILAKAEFMSPGGSIKDRAALFLVKDAEAKGVLKPGGTVVEGTAGNTGIGLAHVCRSKGYKCVIYMPDTQVSRATSEARSAREERREQERRVSEAEETASGDEMAHTRELHSDFHMNQAKERGLIAFYLQSQEKIDLLRMLGADVRPVPAVAFDNPQNYNHQAKRHAESLENAVWTNQFDNTANREAHIQTTGPEIWRQTDGKIDAFTCATGTGGTLAGTVRYLKEISNGRVKGYLADPPGSVLYKLVETGKAEREGTGSITEGIGQGRLTSNLAPDLELLDGALHVPDQESIKMVYRLLDEEGLYVGASSALNVVAAAEVAKRLGKGSTVVTMLCDGAYRYQTRLFSRVWLQSKKLDSAIPEHLQKYVVLP</sequence>
<reference evidence="1" key="1">
    <citation type="submission" date="2023-04" db="EMBL/GenBank/DDBJ databases">
        <title>Draft Genome sequencing of Naganishia species isolated from polar environments using Oxford Nanopore Technology.</title>
        <authorList>
            <person name="Leo P."/>
            <person name="Venkateswaran K."/>
        </authorList>
    </citation>
    <scope>NUCLEOTIDE SEQUENCE</scope>
    <source>
        <strain evidence="1">MNA-CCFEE 5262</strain>
    </source>
</reference>